<sequence length="470" mass="52871">MQEIQQFNTQLAKQRRSSTILVSVLLSSGLAASIPMFSDSIKHTETLYCNTQSSCKGFNIKRGISYLVDRERRNQLFDNSIQVVKILPPEDDKAVVWGLASSIFLLTAYGVSKALTDHQEKSIHSQFKLLKIKALENDLLESTHIDLFGFTKSNQAEITKQAIARHTQETIQAMKSDGELQLDHLNGQLQGTLSIKSHQLQVSELDKETAKNQLETAETKRKLDKLNKPVQDAKQPTPNEEKTVLIDALKGHEDGYLWKIISSLKPLWLIGNQGSGKTYTAGAIALIRKYCLDAPIYYTLDRHYTGENSKVWQHLESQNVAQSEDEIAAAMADCGQYWLDRIKAKPTNKTQIIVDEYTNLRGLVGEVADTFFKLSLTDTRKAKNYLLGITHNATNSSFPEGTKDTRKAGMILIEKFSANGETPLPRIVIRYGLVDENGNSLEDVEKTLPSWFHPEKFHQLFNGKPIDFDS</sequence>
<evidence type="ECO:0000313" key="2">
    <source>
        <dbReference type="EMBL" id="MBD2694847.1"/>
    </source>
</evidence>
<reference evidence="2 3" key="1">
    <citation type="journal article" date="2020" name="ISME J.">
        <title>Comparative genomics reveals insights into cyanobacterial evolution and habitat adaptation.</title>
        <authorList>
            <person name="Chen M.Y."/>
            <person name="Teng W.K."/>
            <person name="Zhao L."/>
            <person name="Hu C.X."/>
            <person name="Zhou Y.K."/>
            <person name="Han B.P."/>
            <person name="Song L.R."/>
            <person name="Shu W.S."/>
        </authorList>
    </citation>
    <scope>NUCLEOTIDE SEQUENCE [LARGE SCALE GENOMIC DNA]</scope>
    <source>
        <strain evidence="2 3">FACHB-362</strain>
    </source>
</reference>
<evidence type="ECO:0000313" key="3">
    <source>
        <dbReference type="Proteomes" id="UP000660381"/>
    </source>
</evidence>
<organism evidence="2 3">
    <name type="scientific">Anabaena catenula FACHB-362</name>
    <dbReference type="NCBI Taxonomy" id="2692877"/>
    <lineage>
        <taxon>Bacteria</taxon>
        <taxon>Bacillati</taxon>
        <taxon>Cyanobacteriota</taxon>
        <taxon>Cyanophyceae</taxon>
        <taxon>Nostocales</taxon>
        <taxon>Nostocaceae</taxon>
        <taxon>Anabaena</taxon>
    </lineage>
</organism>
<dbReference type="SUPFAM" id="SSF52540">
    <property type="entry name" value="P-loop containing nucleoside triphosphate hydrolases"/>
    <property type="match status" value="1"/>
</dbReference>
<accession>A0ABR8J932</accession>
<keyword evidence="1" id="KW-1133">Transmembrane helix</keyword>
<feature type="transmembrane region" description="Helical" evidence="1">
    <location>
        <begin position="20"/>
        <end position="38"/>
    </location>
</feature>
<dbReference type="EMBL" id="JACJTQ010000063">
    <property type="protein sequence ID" value="MBD2694847.1"/>
    <property type="molecule type" value="Genomic_DNA"/>
</dbReference>
<dbReference type="Proteomes" id="UP000660381">
    <property type="component" value="Unassembled WGS sequence"/>
</dbReference>
<keyword evidence="1" id="KW-0472">Membrane</keyword>
<comment type="caution">
    <text evidence="2">The sequence shown here is derived from an EMBL/GenBank/DDBJ whole genome shotgun (WGS) entry which is preliminary data.</text>
</comment>
<evidence type="ECO:0000256" key="1">
    <source>
        <dbReference type="SAM" id="Phobius"/>
    </source>
</evidence>
<dbReference type="RefSeq" id="WP_190908972.1">
    <property type="nucleotide sequence ID" value="NZ_JACJTQ010000063.1"/>
</dbReference>
<name>A0ABR8J932_9NOST</name>
<dbReference type="InterPro" id="IPR027417">
    <property type="entry name" value="P-loop_NTPase"/>
</dbReference>
<evidence type="ECO:0008006" key="4">
    <source>
        <dbReference type="Google" id="ProtNLM"/>
    </source>
</evidence>
<protein>
    <recommendedName>
        <fullName evidence="4">ATP-binding protein</fullName>
    </recommendedName>
</protein>
<keyword evidence="1" id="KW-0812">Transmembrane</keyword>
<gene>
    <name evidence="2" type="ORF">H6G68_24450</name>
</gene>
<proteinExistence type="predicted"/>
<keyword evidence="3" id="KW-1185">Reference proteome</keyword>